<evidence type="ECO:0000313" key="1">
    <source>
        <dbReference type="EMBL" id="CAL1402443.1"/>
    </source>
</evidence>
<proteinExistence type="predicted"/>
<name>A0AAV2FY26_9ROSI</name>
<dbReference type="Proteomes" id="UP001497516">
    <property type="component" value="Chromosome 7"/>
</dbReference>
<gene>
    <name evidence="1" type="ORF">LTRI10_LOCUS42441</name>
</gene>
<accession>A0AAV2FY26</accession>
<dbReference type="EMBL" id="OZ034820">
    <property type="protein sequence ID" value="CAL1402443.1"/>
    <property type="molecule type" value="Genomic_DNA"/>
</dbReference>
<reference evidence="1 2" key="1">
    <citation type="submission" date="2024-04" db="EMBL/GenBank/DDBJ databases">
        <authorList>
            <person name="Fracassetti M."/>
        </authorList>
    </citation>
    <scope>NUCLEOTIDE SEQUENCE [LARGE SCALE GENOMIC DNA]</scope>
</reference>
<dbReference type="AlphaFoldDB" id="A0AAV2FY26"/>
<protein>
    <submittedName>
        <fullName evidence="1">Uncharacterized protein</fullName>
    </submittedName>
</protein>
<organism evidence="1 2">
    <name type="scientific">Linum trigynum</name>
    <dbReference type="NCBI Taxonomy" id="586398"/>
    <lineage>
        <taxon>Eukaryota</taxon>
        <taxon>Viridiplantae</taxon>
        <taxon>Streptophyta</taxon>
        <taxon>Embryophyta</taxon>
        <taxon>Tracheophyta</taxon>
        <taxon>Spermatophyta</taxon>
        <taxon>Magnoliopsida</taxon>
        <taxon>eudicotyledons</taxon>
        <taxon>Gunneridae</taxon>
        <taxon>Pentapetalae</taxon>
        <taxon>rosids</taxon>
        <taxon>fabids</taxon>
        <taxon>Malpighiales</taxon>
        <taxon>Linaceae</taxon>
        <taxon>Linum</taxon>
    </lineage>
</organism>
<sequence>MKLATTPILEIVYSCSIRRKGQGDNECSGDLKNSGWKRITRELRNICLNLSLLPAVSGRLLNSNSGPMLRHQIRVVKKEIAHSMMNHENARVLWDELENCFGKPNALHIINLGDDIHACK</sequence>
<keyword evidence="2" id="KW-1185">Reference proteome</keyword>
<evidence type="ECO:0000313" key="2">
    <source>
        <dbReference type="Proteomes" id="UP001497516"/>
    </source>
</evidence>